<dbReference type="Gene3D" id="3.40.50.10240">
    <property type="entry name" value="Thiamin pyrophosphokinase, catalytic domain"/>
    <property type="match status" value="1"/>
</dbReference>
<dbReference type="GO" id="GO:0004788">
    <property type="term" value="F:thiamine diphosphokinase activity"/>
    <property type="evidence" value="ECO:0007669"/>
    <property type="project" value="UniProtKB-UniRule"/>
</dbReference>
<dbReference type="EMBL" id="AP019822">
    <property type="protein sequence ID" value="BBM35166.1"/>
    <property type="molecule type" value="Genomic_DNA"/>
</dbReference>
<dbReference type="InterPro" id="IPR007373">
    <property type="entry name" value="Thiamin_PyroPKinase_B1-bd"/>
</dbReference>
<dbReference type="PANTHER" id="PTHR41299">
    <property type="entry name" value="THIAMINE PYROPHOSPHOKINASE"/>
    <property type="match status" value="1"/>
</dbReference>
<keyword evidence="4" id="KW-0067">ATP-binding</keyword>
<protein>
    <recommendedName>
        <fullName evidence="5">Thiamine diphosphokinase</fullName>
        <ecNumber evidence="5">2.7.6.2</ecNumber>
    </recommendedName>
</protein>
<dbReference type="STRING" id="714315.GCA_000516535_00077"/>
<dbReference type="Proteomes" id="UP000321606">
    <property type="component" value="Chromosome"/>
</dbReference>
<dbReference type="InterPro" id="IPR036759">
    <property type="entry name" value="TPK_catalytic_sf"/>
</dbReference>
<dbReference type="KEGG" id="lgo:JCM16774_0072"/>
<dbReference type="InterPro" id="IPR006282">
    <property type="entry name" value="Thi_PPkinase"/>
</dbReference>
<dbReference type="InterPro" id="IPR036371">
    <property type="entry name" value="TPK_B1-bd_sf"/>
</dbReference>
<reference evidence="7 8" key="1">
    <citation type="submission" date="2019-07" db="EMBL/GenBank/DDBJ databases">
        <title>Complete Genome Sequence of Leptotrichia goodfellowii Strain JCM 16774.</title>
        <authorList>
            <person name="Watanabe S."/>
            <person name="Cui L."/>
        </authorList>
    </citation>
    <scope>NUCLEOTIDE SEQUENCE [LARGE SCALE GENOMIC DNA]</scope>
    <source>
        <strain evidence="7 8">JCM16774</strain>
    </source>
</reference>
<dbReference type="RefSeq" id="WP_026736815.1">
    <property type="nucleotide sequence ID" value="NZ_AP019822.1"/>
</dbReference>
<gene>
    <name evidence="7" type="ORF">JCM16774_0072</name>
</gene>
<evidence type="ECO:0000256" key="1">
    <source>
        <dbReference type="ARBA" id="ARBA00022679"/>
    </source>
</evidence>
<evidence type="ECO:0000313" key="8">
    <source>
        <dbReference type="Proteomes" id="UP000321606"/>
    </source>
</evidence>
<evidence type="ECO:0000259" key="6">
    <source>
        <dbReference type="SMART" id="SM00983"/>
    </source>
</evidence>
<dbReference type="EC" id="2.7.6.2" evidence="5"/>
<evidence type="ECO:0000313" key="7">
    <source>
        <dbReference type="EMBL" id="BBM35166.1"/>
    </source>
</evidence>
<accession>A0A510J7Y5</accession>
<keyword evidence="3 7" id="KW-0418">Kinase</keyword>
<organism evidence="7 8">
    <name type="scientific">Pseudoleptotrichia goodfellowii</name>
    <dbReference type="NCBI Taxonomy" id="157692"/>
    <lineage>
        <taxon>Bacteria</taxon>
        <taxon>Fusobacteriati</taxon>
        <taxon>Fusobacteriota</taxon>
        <taxon>Fusobacteriia</taxon>
        <taxon>Fusobacteriales</taxon>
        <taxon>Leptotrichiaceae</taxon>
        <taxon>Pseudoleptotrichia</taxon>
    </lineage>
</organism>
<dbReference type="InterPro" id="IPR007371">
    <property type="entry name" value="TPK_catalytic"/>
</dbReference>
<evidence type="ECO:0000256" key="5">
    <source>
        <dbReference type="NCBIfam" id="TIGR01378"/>
    </source>
</evidence>
<dbReference type="NCBIfam" id="TIGR01378">
    <property type="entry name" value="thi_PPkinase"/>
    <property type="match status" value="1"/>
</dbReference>
<dbReference type="SMART" id="SM00983">
    <property type="entry name" value="TPK_B1_binding"/>
    <property type="match status" value="1"/>
</dbReference>
<dbReference type="PANTHER" id="PTHR41299:SF1">
    <property type="entry name" value="THIAMINE PYROPHOSPHOKINASE"/>
    <property type="match status" value="1"/>
</dbReference>
<proteinExistence type="predicted"/>
<dbReference type="GO" id="GO:0009229">
    <property type="term" value="P:thiamine diphosphate biosynthetic process"/>
    <property type="evidence" value="ECO:0007669"/>
    <property type="project" value="InterPro"/>
</dbReference>
<dbReference type="GO" id="GO:0030975">
    <property type="term" value="F:thiamine binding"/>
    <property type="evidence" value="ECO:0007669"/>
    <property type="project" value="InterPro"/>
</dbReference>
<dbReference type="AlphaFoldDB" id="A0A510J7Y5"/>
<dbReference type="GO" id="GO:0016301">
    <property type="term" value="F:kinase activity"/>
    <property type="evidence" value="ECO:0007669"/>
    <property type="project" value="UniProtKB-KW"/>
</dbReference>
<evidence type="ECO:0000256" key="4">
    <source>
        <dbReference type="ARBA" id="ARBA00022840"/>
    </source>
</evidence>
<sequence length="219" mass="25172">MRKCVIFLNGEYTYSQQFIDDLFDENTICLCADGGANSAHKYNKKPLYIIGDLDSVNAKILEDYKKQGVNIVKYNPEKDYTDFELILQKVEELEKDGDFKFDSMSILGALGKRIDLTLNNIFLMEKYKNIKILTENEEIFYTESSFSLNNKKGYGFSIIPLDNIIGNLTLKGFKYELDSVNVERKSSRLVSNIIEKEVCSVSFTRGKMIVILRKNVTED</sequence>
<evidence type="ECO:0000256" key="2">
    <source>
        <dbReference type="ARBA" id="ARBA00022741"/>
    </source>
</evidence>
<dbReference type="OrthoDB" id="9804377at2"/>
<dbReference type="InterPro" id="IPR053149">
    <property type="entry name" value="TPK"/>
</dbReference>
<dbReference type="GO" id="GO:0006772">
    <property type="term" value="P:thiamine metabolic process"/>
    <property type="evidence" value="ECO:0007669"/>
    <property type="project" value="UniProtKB-UniRule"/>
</dbReference>
<feature type="domain" description="Thiamin pyrophosphokinase thiamin-binding" evidence="6">
    <location>
        <begin position="155"/>
        <end position="209"/>
    </location>
</feature>
<evidence type="ECO:0000256" key="3">
    <source>
        <dbReference type="ARBA" id="ARBA00022777"/>
    </source>
</evidence>
<dbReference type="CDD" id="cd07995">
    <property type="entry name" value="TPK"/>
    <property type="match status" value="1"/>
</dbReference>
<dbReference type="Pfam" id="PF04263">
    <property type="entry name" value="TPK_catalytic"/>
    <property type="match status" value="1"/>
</dbReference>
<keyword evidence="2" id="KW-0547">Nucleotide-binding</keyword>
<dbReference type="Pfam" id="PF04265">
    <property type="entry name" value="TPK_B1_binding"/>
    <property type="match status" value="1"/>
</dbReference>
<name>A0A510J7Y5_9FUSO</name>
<dbReference type="GO" id="GO:0005524">
    <property type="term" value="F:ATP binding"/>
    <property type="evidence" value="ECO:0007669"/>
    <property type="project" value="UniProtKB-KW"/>
</dbReference>
<keyword evidence="1" id="KW-0808">Transferase</keyword>
<dbReference type="SUPFAM" id="SSF63999">
    <property type="entry name" value="Thiamin pyrophosphokinase, catalytic domain"/>
    <property type="match status" value="1"/>
</dbReference>
<dbReference type="SUPFAM" id="SSF63862">
    <property type="entry name" value="Thiamin pyrophosphokinase, substrate-binding domain"/>
    <property type="match status" value="1"/>
</dbReference>